<feature type="region of interest" description="Disordered" evidence="1">
    <location>
        <begin position="153"/>
        <end position="398"/>
    </location>
</feature>
<reference evidence="2 3" key="1">
    <citation type="journal article" date="2023" name="Arcadia Sci">
        <title>De novo assembly of a long-read Amblyomma americanum tick genome.</title>
        <authorList>
            <person name="Chou S."/>
            <person name="Poskanzer K.E."/>
            <person name="Rollins M."/>
            <person name="Thuy-Boun P.S."/>
        </authorList>
    </citation>
    <scope>NUCLEOTIDE SEQUENCE [LARGE SCALE GENOMIC DNA]</scope>
    <source>
        <strain evidence="2">F_SG_1</strain>
        <tissue evidence="2">Salivary glands</tissue>
    </source>
</reference>
<evidence type="ECO:0000256" key="1">
    <source>
        <dbReference type="SAM" id="MobiDB-lite"/>
    </source>
</evidence>
<feature type="region of interest" description="Disordered" evidence="1">
    <location>
        <begin position="482"/>
        <end position="501"/>
    </location>
</feature>
<comment type="caution">
    <text evidence="2">The sequence shown here is derived from an EMBL/GenBank/DDBJ whole genome shotgun (WGS) entry which is preliminary data.</text>
</comment>
<name>A0AAQ4DEY0_AMBAM</name>
<feature type="compositionally biased region" description="Low complexity" evidence="1">
    <location>
        <begin position="584"/>
        <end position="606"/>
    </location>
</feature>
<sequence>MDESDKETTACAVDENLSTQQTPSKLDLLGDAVVAKAITTPNVDAGSSARTAGFVLRHPPKVMPSLNGIDKGLSSNLVKIVTAENDAVDDELVKAPDEVACPIAPDGGALPETKKVEDKPLTEEVQTCISRAAHKAEAKMNALKAAAALLKENSQSEKDTKETGGLSVTLRASRISCRSNSEGSADKRPQKTTPSQGDLAPKNDVPASKPPTRAVTPPLPVIPSYLTLSKSHPSLFHASPRKRGRPKLATVNSLNEEIERAHMARSSELAATTTTDRSKPPPVIPVITSLKIKPIPPPPPHSDAAPLSSPTAPREQPELRPRSRSQGDVSEEKSDAEDSIGRRKSKRKRGPAELKTMVTQLKELSLEKGLAATQEPLQTLAGGTPGSKPPEQGQEKITLRVTRDEKCNLKVEKQLRPAVVSETLHDSGFCEDVVAESSVPSPVPDTKQKGELAGAAAKAGQLPVHQDMVSSTSKGLEQIVASRHIHHGTRKDLRKSKRKSVEEWVNEQSKWVRTHEVETVKHQGIVPPPSTKTTAGTRDTPSKPGASVVPKEAPIKVQRRGRKRTNPVKIEKPAPLADAQQENSASASLQVSSSSTEPVTPSTQSPVEKEAGTETASRNSSHSPKGSSKGRQELDHPKKSPELVIPRGPVKVVARNHKRIISGVT</sequence>
<accession>A0AAQ4DEY0</accession>
<feature type="region of interest" description="Disordered" evidence="1">
    <location>
        <begin position="515"/>
        <end position="649"/>
    </location>
</feature>
<protein>
    <submittedName>
        <fullName evidence="2">Uncharacterized protein</fullName>
    </submittedName>
</protein>
<dbReference type="AlphaFoldDB" id="A0AAQ4DEY0"/>
<feature type="compositionally biased region" description="Basic residues" evidence="1">
    <location>
        <begin position="557"/>
        <end position="566"/>
    </location>
</feature>
<keyword evidence="3" id="KW-1185">Reference proteome</keyword>
<feature type="compositionally biased region" description="Basic and acidic residues" evidence="1">
    <location>
        <begin position="630"/>
        <end position="641"/>
    </location>
</feature>
<gene>
    <name evidence="2" type="ORF">V5799_027717</name>
</gene>
<evidence type="ECO:0000313" key="2">
    <source>
        <dbReference type="EMBL" id="KAK8761020.1"/>
    </source>
</evidence>
<dbReference type="EMBL" id="JARKHS020031629">
    <property type="protein sequence ID" value="KAK8761020.1"/>
    <property type="molecule type" value="Genomic_DNA"/>
</dbReference>
<dbReference type="Proteomes" id="UP001321473">
    <property type="component" value="Unassembled WGS sequence"/>
</dbReference>
<evidence type="ECO:0000313" key="3">
    <source>
        <dbReference type="Proteomes" id="UP001321473"/>
    </source>
</evidence>
<feature type="compositionally biased region" description="Basic residues" evidence="1">
    <location>
        <begin position="483"/>
        <end position="498"/>
    </location>
</feature>
<proteinExistence type="predicted"/>
<feature type="compositionally biased region" description="Polar residues" evidence="1">
    <location>
        <begin position="614"/>
        <end position="626"/>
    </location>
</feature>
<organism evidence="2 3">
    <name type="scientific">Amblyomma americanum</name>
    <name type="common">Lone star tick</name>
    <dbReference type="NCBI Taxonomy" id="6943"/>
    <lineage>
        <taxon>Eukaryota</taxon>
        <taxon>Metazoa</taxon>
        <taxon>Ecdysozoa</taxon>
        <taxon>Arthropoda</taxon>
        <taxon>Chelicerata</taxon>
        <taxon>Arachnida</taxon>
        <taxon>Acari</taxon>
        <taxon>Parasitiformes</taxon>
        <taxon>Ixodida</taxon>
        <taxon>Ixodoidea</taxon>
        <taxon>Ixodidae</taxon>
        <taxon>Amblyomminae</taxon>
        <taxon>Amblyomma</taxon>
    </lineage>
</organism>